<evidence type="ECO:0000256" key="6">
    <source>
        <dbReference type="ARBA" id="ARBA00022660"/>
    </source>
</evidence>
<name>A0A1B0TKT4_9EUPU</name>
<protein>
    <recommendedName>
        <fullName evidence="4 16">NADH-ubiquinone oxidoreductase chain 4</fullName>
        <ecNumber evidence="3 16">7.1.1.2</ecNumber>
    </recommendedName>
</protein>
<feature type="transmembrane region" description="Helical" evidence="16">
    <location>
        <begin position="279"/>
        <end position="302"/>
    </location>
</feature>
<dbReference type="InterPro" id="IPR003918">
    <property type="entry name" value="NADH_UbQ_OxRdtase"/>
</dbReference>
<feature type="transmembrane region" description="Helical" evidence="16">
    <location>
        <begin position="68"/>
        <end position="87"/>
    </location>
</feature>
<feature type="transmembrane region" description="Helical" evidence="16">
    <location>
        <begin position="38"/>
        <end position="61"/>
    </location>
</feature>
<keyword evidence="12 16" id="KW-0830">Ubiquinone</keyword>
<evidence type="ECO:0000256" key="14">
    <source>
        <dbReference type="ARBA" id="ARBA00023136"/>
    </source>
</evidence>
<feature type="transmembrane region" description="Helical" evidence="16">
    <location>
        <begin position="124"/>
        <end position="142"/>
    </location>
</feature>
<evidence type="ECO:0000256" key="3">
    <source>
        <dbReference type="ARBA" id="ARBA00012944"/>
    </source>
</evidence>
<evidence type="ECO:0000259" key="17">
    <source>
        <dbReference type="Pfam" id="PF00361"/>
    </source>
</evidence>
<dbReference type="InterPro" id="IPR001750">
    <property type="entry name" value="ND/Mrp_TM"/>
</dbReference>
<keyword evidence="10 16" id="KW-1133">Transmembrane helix</keyword>
<evidence type="ECO:0000313" key="18">
    <source>
        <dbReference type="EMBL" id="ALO81907.1"/>
    </source>
</evidence>
<geneLocation type="mitochondrion" evidence="18"/>
<dbReference type="EMBL" id="KR736333">
    <property type="protein sequence ID" value="ALO81907.1"/>
    <property type="molecule type" value="Genomic_DNA"/>
</dbReference>
<evidence type="ECO:0000256" key="4">
    <source>
        <dbReference type="ARBA" id="ARBA00021006"/>
    </source>
</evidence>
<dbReference type="AlphaFoldDB" id="A0A1B0TKT4"/>
<comment type="catalytic activity">
    <reaction evidence="15 16">
        <text>a ubiquinone + NADH + 5 H(+)(in) = a ubiquinol + NAD(+) + 4 H(+)(out)</text>
        <dbReference type="Rhea" id="RHEA:29091"/>
        <dbReference type="Rhea" id="RHEA-COMP:9565"/>
        <dbReference type="Rhea" id="RHEA-COMP:9566"/>
        <dbReference type="ChEBI" id="CHEBI:15378"/>
        <dbReference type="ChEBI" id="CHEBI:16389"/>
        <dbReference type="ChEBI" id="CHEBI:17976"/>
        <dbReference type="ChEBI" id="CHEBI:57540"/>
        <dbReference type="ChEBI" id="CHEBI:57945"/>
        <dbReference type="EC" id="7.1.1.2"/>
    </reaction>
</comment>
<evidence type="ECO:0000256" key="16">
    <source>
        <dbReference type="RuleBase" id="RU003297"/>
    </source>
</evidence>
<evidence type="ECO:0000256" key="10">
    <source>
        <dbReference type="ARBA" id="ARBA00022989"/>
    </source>
</evidence>
<evidence type="ECO:0000256" key="8">
    <source>
        <dbReference type="ARBA" id="ARBA00022967"/>
    </source>
</evidence>
<dbReference type="EC" id="7.1.1.2" evidence="3 16"/>
<evidence type="ECO:0000256" key="13">
    <source>
        <dbReference type="ARBA" id="ARBA00023128"/>
    </source>
</evidence>
<dbReference type="GO" id="GO:0008137">
    <property type="term" value="F:NADH dehydrogenase (ubiquinone) activity"/>
    <property type="evidence" value="ECO:0007669"/>
    <property type="project" value="UniProtKB-UniRule"/>
</dbReference>
<evidence type="ECO:0000256" key="1">
    <source>
        <dbReference type="ARBA" id="ARBA00004225"/>
    </source>
</evidence>
<feature type="transmembrane region" description="Helical" evidence="16">
    <location>
        <begin position="7"/>
        <end position="26"/>
    </location>
</feature>
<proteinExistence type="inferred from homology"/>
<keyword evidence="8" id="KW-1278">Translocase</keyword>
<gene>
    <name evidence="18" type="primary">ND4</name>
</gene>
<evidence type="ECO:0000256" key="15">
    <source>
        <dbReference type="ARBA" id="ARBA00049551"/>
    </source>
</evidence>
<dbReference type="Pfam" id="PF00361">
    <property type="entry name" value="Proton_antipo_M"/>
    <property type="match status" value="1"/>
</dbReference>
<evidence type="ECO:0000256" key="12">
    <source>
        <dbReference type="ARBA" id="ARBA00023075"/>
    </source>
</evidence>
<dbReference type="PRINTS" id="PR01437">
    <property type="entry name" value="NUOXDRDTASE4"/>
</dbReference>
<keyword evidence="14 16" id="KW-0472">Membrane</keyword>
<dbReference type="GO" id="GO:0003954">
    <property type="term" value="F:NADH dehydrogenase activity"/>
    <property type="evidence" value="ECO:0007669"/>
    <property type="project" value="TreeGrafter"/>
</dbReference>
<dbReference type="GO" id="GO:0042773">
    <property type="term" value="P:ATP synthesis coupled electron transport"/>
    <property type="evidence" value="ECO:0007669"/>
    <property type="project" value="InterPro"/>
</dbReference>
<evidence type="ECO:0000256" key="11">
    <source>
        <dbReference type="ARBA" id="ARBA00023027"/>
    </source>
</evidence>
<feature type="transmembrane region" description="Helical" evidence="16">
    <location>
        <begin position="228"/>
        <end position="248"/>
    </location>
</feature>
<comment type="similarity">
    <text evidence="2 16">Belongs to the complex I subunit 4 family.</text>
</comment>
<comment type="function">
    <text evidence="16">Core subunit of the mitochondrial membrane respiratory chain NADH dehydrogenase (Complex I) which catalyzes electron transfer from NADH through the respiratory chain, using ubiquinone as an electron acceptor. Essential for the catalytic activity and assembly of complex I.</text>
</comment>
<dbReference type="PANTHER" id="PTHR43507">
    <property type="entry name" value="NADH-UBIQUINONE OXIDOREDUCTASE CHAIN 4"/>
    <property type="match status" value="1"/>
</dbReference>
<dbReference type="GO" id="GO:0031966">
    <property type="term" value="C:mitochondrial membrane"/>
    <property type="evidence" value="ECO:0007669"/>
    <property type="project" value="UniProtKB-SubCell"/>
</dbReference>
<reference evidence="18" key="1">
    <citation type="journal article" date="2016" name="Zookeys">
        <title>The mitochondrial genome of the land snail Cernuella virgata (Da Costa, 1778): the first complete sequence in the family Hygromiidae (Pulmonata, Stylommatophora).</title>
        <authorList>
            <person name="Lin J.H."/>
            <person name="Zhou W.C."/>
            <person name="Ding H.L."/>
            <person name="Wang P."/>
            <person name="Ai H.M."/>
        </authorList>
    </citation>
    <scope>NUCLEOTIDE SEQUENCE</scope>
</reference>
<organism evidence="18">
    <name type="scientific">Cernuella virgata</name>
    <dbReference type="NCBI Taxonomy" id="145650"/>
    <lineage>
        <taxon>Eukaryota</taxon>
        <taxon>Metazoa</taxon>
        <taxon>Spiralia</taxon>
        <taxon>Lophotrochozoa</taxon>
        <taxon>Mollusca</taxon>
        <taxon>Gastropoda</taxon>
        <taxon>Heterobranchia</taxon>
        <taxon>Euthyneura</taxon>
        <taxon>Panpulmonata</taxon>
        <taxon>Eupulmonata</taxon>
        <taxon>Stylommatophora</taxon>
        <taxon>Helicina</taxon>
        <taxon>Helicoidea</taxon>
        <taxon>Geomitridae</taxon>
        <taxon>Cernuella</taxon>
    </lineage>
</organism>
<feature type="transmembrane region" description="Helical" evidence="16">
    <location>
        <begin position="162"/>
        <end position="184"/>
    </location>
</feature>
<dbReference type="PANTHER" id="PTHR43507:SF20">
    <property type="entry name" value="NADH-UBIQUINONE OXIDOREDUCTASE CHAIN 4"/>
    <property type="match status" value="1"/>
</dbReference>
<keyword evidence="9 16" id="KW-0249">Electron transport</keyword>
<sequence length="424" mass="47376">MLPISSFSHAMITLCVFLPFSLGTLYKTCSYVEDLNTMHNPLGAVLTFLTLSLLVLILLASGERQSKYYIMLQVTLTCLLVVCFTTNNLLTFYIVFEVCLLPILLMIVHWGYQPERLQAGMYMVIYTIISSLPLLLIILYLFNLSETYHIWTLFNYSTVSGLLFFFGLAAFFIKLPIYGVHVWLPKAHVEAPLGGSMILAGVLLKLGGYGMYLYSCIVYINWTFSPLGFFLAVVSLWGGVLASLACMGQTDIKALIAYSSIVHMSFVVLGLLSGTSWGLISAIVIMVSHGWASSALFLLSYITYQSVGSRSFSYTKGVLSVAPVLSGLWFVFCMINMGFPPTINFLGEVLLVPVGLMWSAKIFIPMGAIMFMSVLYNMYLYSQINHGMLSNYLTLTKMMSQREMLALVGHLLPMIFVINMYLLY</sequence>
<feature type="transmembrane region" description="Helical" evidence="16">
    <location>
        <begin position="93"/>
        <end position="112"/>
    </location>
</feature>
<evidence type="ECO:0000256" key="2">
    <source>
        <dbReference type="ARBA" id="ARBA00009025"/>
    </source>
</evidence>
<dbReference type="GO" id="GO:0015990">
    <property type="term" value="P:electron transport coupled proton transport"/>
    <property type="evidence" value="ECO:0007669"/>
    <property type="project" value="TreeGrafter"/>
</dbReference>
<keyword evidence="5 16" id="KW-0813">Transport</keyword>
<comment type="subcellular location">
    <subcellularLocation>
        <location evidence="1 16">Mitochondrion membrane</location>
        <topology evidence="1 16">Multi-pass membrane protein</topology>
    </subcellularLocation>
</comment>
<accession>A0A1B0TKT4</accession>
<evidence type="ECO:0000256" key="5">
    <source>
        <dbReference type="ARBA" id="ARBA00022448"/>
    </source>
</evidence>
<keyword evidence="13 16" id="KW-0496">Mitochondrion</keyword>
<keyword evidence="11 16" id="KW-0520">NAD</keyword>
<feature type="transmembrane region" description="Helical" evidence="16">
    <location>
        <begin position="403"/>
        <end position="423"/>
    </location>
</feature>
<feature type="transmembrane region" description="Helical" evidence="16">
    <location>
        <begin position="255"/>
        <end position="273"/>
    </location>
</feature>
<keyword evidence="7 16" id="KW-0812">Transmembrane</keyword>
<feature type="transmembrane region" description="Helical" evidence="16">
    <location>
        <begin position="358"/>
        <end position="382"/>
    </location>
</feature>
<feature type="domain" description="NADH:quinone oxidoreductase/Mrp antiporter transmembrane" evidence="17">
    <location>
        <begin position="87"/>
        <end position="366"/>
    </location>
</feature>
<dbReference type="GO" id="GO:0048039">
    <property type="term" value="F:ubiquinone binding"/>
    <property type="evidence" value="ECO:0007669"/>
    <property type="project" value="TreeGrafter"/>
</dbReference>
<feature type="transmembrane region" description="Helical" evidence="16">
    <location>
        <begin position="314"/>
        <end position="338"/>
    </location>
</feature>
<feature type="transmembrane region" description="Helical" evidence="16">
    <location>
        <begin position="196"/>
        <end position="222"/>
    </location>
</feature>
<evidence type="ECO:0000256" key="7">
    <source>
        <dbReference type="ARBA" id="ARBA00022692"/>
    </source>
</evidence>
<evidence type="ECO:0000256" key="9">
    <source>
        <dbReference type="ARBA" id="ARBA00022982"/>
    </source>
</evidence>
<keyword evidence="6 16" id="KW-0679">Respiratory chain</keyword>